<name>A0A386KGF8_9CAUD</name>
<accession>A0A386KGF8</accession>
<dbReference type="GeneID" id="63925765"/>
<feature type="compositionally biased region" description="Basic and acidic residues" evidence="1">
    <location>
        <begin position="1"/>
        <end position="10"/>
    </location>
</feature>
<evidence type="ECO:0000313" key="2">
    <source>
        <dbReference type="EMBL" id="AYD84648.1"/>
    </source>
</evidence>
<dbReference type="KEGG" id="vg:63925765"/>
<proteinExistence type="predicted"/>
<feature type="region of interest" description="Disordered" evidence="1">
    <location>
        <begin position="52"/>
        <end position="82"/>
    </location>
</feature>
<dbReference type="RefSeq" id="YP_010051281.1">
    <property type="nucleotide sequence ID" value="NC_054439.1"/>
</dbReference>
<protein>
    <submittedName>
        <fullName evidence="2">Uncharacterized protein</fullName>
    </submittedName>
</protein>
<organism evidence="2 3">
    <name type="scientific">Mycobacterium phage Paito</name>
    <dbReference type="NCBI Taxonomy" id="2315544"/>
    <lineage>
        <taxon>Viruses</taxon>
        <taxon>Duplodnaviria</taxon>
        <taxon>Heunggongvirae</taxon>
        <taxon>Uroviricota</taxon>
        <taxon>Caudoviricetes</taxon>
        <taxon>Gclasvirinae</taxon>
        <taxon>Liefievirus</taxon>
        <taxon>Liefievirus paito</taxon>
    </lineage>
</organism>
<sequence>MTNQPRDSKGRFASTGGGGSSSGRKDVYKINGKKATKSQVTAALKADTAGHLASARRKAAKTATRRAKVKAAVSRITGRGKR</sequence>
<dbReference type="EMBL" id="MH779514">
    <property type="protein sequence ID" value="AYD84648.1"/>
    <property type="molecule type" value="Genomic_DNA"/>
</dbReference>
<feature type="region of interest" description="Disordered" evidence="1">
    <location>
        <begin position="1"/>
        <end position="27"/>
    </location>
</feature>
<keyword evidence="3" id="KW-1185">Reference proteome</keyword>
<dbReference type="Proteomes" id="UP000271313">
    <property type="component" value="Segment"/>
</dbReference>
<evidence type="ECO:0000313" key="3">
    <source>
        <dbReference type="Proteomes" id="UP000271313"/>
    </source>
</evidence>
<gene>
    <name evidence="2" type="primary">64</name>
    <name evidence="2" type="ORF">SEA_PAITO_64</name>
</gene>
<feature type="compositionally biased region" description="Basic residues" evidence="1">
    <location>
        <begin position="54"/>
        <end position="69"/>
    </location>
</feature>
<reference evidence="2 3" key="1">
    <citation type="submission" date="2018-08" db="EMBL/GenBank/DDBJ databases">
        <authorList>
            <person name="Quesada-Gordillo A."/>
            <person name="Cotto-Pereira A.M."/>
            <person name="Cruz-Lopez C.D."/>
            <person name="Cruz-Ortiz M.A."/>
            <person name="Cruz-Ortiz J.C."/>
            <person name="Davila-Benitez J."/>
            <person name="Deleon-Ruiz I.N."/>
            <person name="Delgado-Rivera C.M."/>
            <person name="Desarden-Rivera Y.C."/>
            <person name="Diaz-Mejia R.M."/>
            <person name="Diaz-Ramos D."/>
            <person name="Estrada-Lozada M."/>
            <person name="Estrada-Mojica S."/>
            <person name="Etienne-Gonzalez P."/>
            <person name="Figueroa-Gomez L."/>
            <person name="Flores-Roque G."/>
            <person name="Gomez-Rosado J.O."/>
            <person name="Gonzalez-Garcia E.M."/>
            <person name="Gonzalez-Leon M.A."/>
            <person name="Gonzalez-Rodriguez J."/>
            <person name="Gonzalez-Santos L.I."/>
            <person name="Goveo-Rivera I.A."/>
            <person name="Gutierrez-Silva J.C."/>
            <person name="Issa-Mahmud S."/>
            <person name="Lopez-Llera J.N."/>
            <person name="Marrero-Visalden G."/>
            <person name="Muyet-Blasini E."/>
            <person name="Ortiz-Torres X.D."/>
            <person name="Palacios-Vallejo J.G."/>
            <person name="Pichardo-Gonzalez P.A."/>
            <person name="Pou-Acosta P.M."/>
            <person name="Rodriguez-Colon F."/>
            <person name="Roig-Laboy C.J."/>
            <person name="Santiago-Mendez J."/>
            <person name="Velez-Velazquez R.M."/>
            <person name="Fernandez-Martinez M."/>
            <person name="Rubin M."/>
            <person name="Vazquez E."/>
            <person name="Garlena R.A."/>
            <person name="Russell D.A."/>
            <person name="Pope W.H."/>
            <person name="Jacobs-Sera D."/>
            <person name="Hatfull G.F."/>
        </authorList>
    </citation>
    <scope>NUCLEOTIDE SEQUENCE [LARGE SCALE GENOMIC DNA]</scope>
</reference>
<evidence type="ECO:0000256" key="1">
    <source>
        <dbReference type="SAM" id="MobiDB-lite"/>
    </source>
</evidence>